<feature type="compositionally biased region" description="Acidic residues" evidence="14">
    <location>
        <begin position="901"/>
        <end position="914"/>
    </location>
</feature>
<keyword evidence="7" id="KW-0832">Ubl conjugation</keyword>
<evidence type="ECO:0000256" key="13">
    <source>
        <dbReference type="ARBA" id="ARBA00046720"/>
    </source>
</evidence>
<keyword evidence="2" id="KW-0488">Methylation</keyword>
<keyword evidence="6" id="KW-0597">Phosphoprotein</keyword>
<keyword evidence="4" id="KW-1017">Isopeptide bond</keyword>
<gene>
    <name evidence="17" type="ORF">V9T40_014045</name>
</gene>
<dbReference type="EMBL" id="JBBCAQ010000033">
    <property type="protein sequence ID" value="KAK7582600.1"/>
    <property type="molecule type" value="Genomic_DNA"/>
</dbReference>
<comment type="subunit">
    <text evidence="13">Interacts with the serine/threonine protein kinases MKNK1 and MKNK2. Binds EIF4A and EIF3. Interacts with MIF4GD. Interacts with DAZAP2.</text>
</comment>
<evidence type="ECO:0000256" key="14">
    <source>
        <dbReference type="SAM" id="MobiDB-lite"/>
    </source>
</evidence>
<dbReference type="PROSITE" id="PS51363">
    <property type="entry name" value="W2"/>
    <property type="match status" value="1"/>
</dbReference>
<sequence length="920" mass="104477">MIMNSVELLITVIPTDKTKCKSEIFLNTTDSSRESGGASRVSGGRDDSHPLSTKRPWIPPSSIRRDAALSQENTQDAVFRRVRGILNKLTPENFQKLSDDLLNCKLNSVVILRGVILLIFEKALDEPKYSSMYAQLCKRLSEEAPNFDSPPNPCTFRILLLNKCRTEFENRSKASAEFERVVHLTPDDEERKLLAKRKMLGNIKFIGELGKLEILAENILHQCIQQLLPRKSHIKEMAEDVECLCQIMRTCGRILDHEQGQSLMQQYFNRMSMFVNDQALPQRIRFMIQDVIDLRRHRWVPRKAIVGDGPLPIHELVEEDFVRPSNNSVPSGSHNRNVNNGILQSTTDMFRRSLKVRDDIIGPPFPNFTNGFGSGSFRNNSRMNPLHGSAQMPATNQTNHAPRMAHFQNNTGFNSVSAQNGNSHYTDGGSNSFAHNTNNDSVNTGSGGKDIVPRYKRMLQQGTNLDDVSLRPSANSMVCKPPNLKQSSNQNSGRHKAKNNGVMRIPMPPTKPVQITQEAPPIIFKSAGNEKTKNNRKDKGQSKDEIIKKTTLVIDNLSNSGDLEAALAEFIDIKVPDRFFTDVLVNALTHVFNNKNAKKDHELIYQFIVLLQNKSFISNSHVVDCFRNLMIKMSRKMSSIPLIYSHIAAFAAHVICEGMLSLSEVADATENGKHFPLMLITLQNINKNLGKTKLIELFNKSSINLLHTLPEADRTKERLAEILEDRNLTFLFPLLRIQSDLWKQLKSDGDPNNLQQWIKDNLSQDHANDPGFISALATVIVKYITRESTFPENSDPSVNPDKLASEKEKDLLRKFSKLLRHFVRSNPDLQLIVLYAVQVYCYTVNFPKGMLLRWFDNLYHLDIIEEDVFNRWREDVNDAYPGKGKALFQVNSWLQWLAQSDSEEEEEEEDEEEKLSDNGA</sequence>
<comment type="function">
    <text evidence="11">Appears to play a role in the switch from cap-dependent to IRES-mediated translation during mitosis, apoptosis and viral infection. Cleaved by some caspases and viral proteases.</text>
</comment>
<organism evidence="17 18">
    <name type="scientific">Parthenolecanium corni</name>
    <dbReference type="NCBI Taxonomy" id="536013"/>
    <lineage>
        <taxon>Eukaryota</taxon>
        <taxon>Metazoa</taxon>
        <taxon>Ecdysozoa</taxon>
        <taxon>Arthropoda</taxon>
        <taxon>Hexapoda</taxon>
        <taxon>Insecta</taxon>
        <taxon>Pterygota</taxon>
        <taxon>Neoptera</taxon>
        <taxon>Paraneoptera</taxon>
        <taxon>Hemiptera</taxon>
        <taxon>Sternorrhyncha</taxon>
        <taxon>Coccoidea</taxon>
        <taxon>Coccidae</taxon>
        <taxon>Parthenolecanium</taxon>
    </lineage>
</organism>
<dbReference type="InterPro" id="IPR016024">
    <property type="entry name" value="ARM-type_fold"/>
</dbReference>
<evidence type="ECO:0000256" key="7">
    <source>
        <dbReference type="ARBA" id="ARBA00022843"/>
    </source>
</evidence>
<dbReference type="GO" id="GO:0003729">
    <property type="term" value="F:mRNA binding"/>
    <property type="evidence" value="ECO:0007669"/>
    <property type="project" value="TreeGrafter"/>
</dbReference>
<keyword evidence="3" id="KW-0678">Repressor</keyword>
<keyword evidence="9" id="KW-0648">Protein biosynthesis</keyword>
<feature type="domain" description="W2" evidence="15">
    <location>
        <begin position="724"/>
        <end position="907"/>
    </location>
</feature>
<dbReference type="InterPro" id="IPR003890">
    <property type="entry name" value="MIF4G-like_typ-3"/>
</dbReference>
<proteinExistence type="inferred from homology"/>
<evidence type="ECO:0000256" key="4">
    <source>
        <dbReference type="ARBA" id="ARBA00022499"/>
    </source>
</evidence>
<evidence type="ECO:0000256" key="12">
    <source>
        <dbReference type="ARBA" id="ARBA00040449"/>
    </source>
</evidence>
<evidence type="ECO:0000256" key="5">
    <source>
        <dbReference type="ARBA" id="ARBA00022540"/>
    </source>
</evidence>
<evidence type="ECO:0000259" key="16">
    <source>
        <dbReference type="PROSITE" id="PS51366"/>
    </source>
</evidence>
<feature type="compositionally biased region" description="Basic and acidic residues" evidence="14">
    <location>
        <begin position="528"/>
        <end position="543"/>
    </location>
</feature>
<feature type="compositionally biased region" description="Polar residues" evidence="14">
    <location>
        <begin position="407"/>
        <end position="444"/>
    </location>
</feature>
<dbReference type="SUPFAM" id="SSF48371">
    <property type="entry name" value="ARM repeat"/>
    <property type="match status" value="3"/>
</dbReference>
<dbReference type="InterPro" id="IPR003891">
    <property type="entry name" value="Initiation_fac_eIF4g_MI"/>
</dbReference>
<keyword evidence="5" id="KW-0396">Initiation factor</keyword>
<dbReference type="Gene3D" id="1.25.40.180">
    <property type="match status" value="3"/>
</dbReference>
<feature type="region of interest" description="Disordered" evidence="14">
    <location>
        <begin position="31"/>
        <end position="63"/>
    </location>
</feature>
<evidence type="ECO:0000256" key="2">
    <source>
        <dbReference type="ARBA" id="ARBA00022481"/>
    </source>
</evidence>
<dbReference type="GO" id="GO:0003743">
    <property type="term" value="F:translation initiation factor activity"/>
    <property type="evidence" value="ECO:0007669"/>
    <property type="project" value="UniProtKB-KW"/>
</dbReference>
<comment type="similarity">
    <text evidence="1">Belongs to the eukaryotic initiation factor 4G family.</text>
</comment>
<evidence type="ECO:0000256" key="8">
    <source>
        <dbReference type="ARBA" id="ARBA00022845"/>
    </source>
</evidence>
<feature type="compositionally biased region" description="Polar residues" evidence="14">
    <location>
        <begin position="467"/>
        <end position="476"/>
    </location>
</feature>
<dbReference type="Pfam" id="PF02854">
    <property type="entry name" value="MIF4G"/>
    <property type="match status" value="1"/>
</dbReference>
<feature type="region of interest" description="Disordered" evidence="14">
    <location>
        <begin position="405"/>
        <end position="451"/>
    </location>
</feature>
<evidence type="ECO:0000256" key="10">
    <source>
        <dbReference type="ARBA" id="ARBA00022990"/>
    </source>
</evidence>
<dbReference type="SMART" id="SM00515">
    <property type="entry name" value="eIF5C"/>
    <property type="match status" value="1"/>
</dbReference>
<feature type="region of interest" description="Disordered" evidence="14">
    <location>
        <begin position="467"/>
        <end position="543"/>
    </location>
</feature>
<keyword evidence="8" id="KW-0810">Translation regulation</keyword>
<dbReference type="Pfam" id="PF02020">
    <property type="entry name" value="W2"/>
    <property type="match status" value="1"/>
</dbReference>
<dbReference type="Proteomes" id="UP001367676">
    <property type="component" value="Unassembled WGS sequence"/>
</dbReference>
<dbReference type="FunFam" id="1.25.40.180:FF:000061">
    <property type="entry name" value="Eukaryotic translation initiation factor 4 gamma 2"/>
    <property type="match status" value="1"/>
</dbReference>
<feature type="domain" description="MI" evidence="16">
    <location>
        <begin position="545"/>
        <end position="670"/>
    </location>
</feature>
<name>A0AAN9TC79_9HEMI</name>
<dbReference type="PROSITE" id="PS51366">
    <property type="entry name" value="MI"/>
    <property type="match status" value="1"/>
</dbReference>
<dbReference type="PANTHER" id="PTHR23253:SF9">
    <property type="entry name" value="EUKARYOTIC TRANSLATION INITIATION FACTOR 4 GAMMA 2"/>
    <property type="match status" value="1"/>
</dbReference>
<dbReference type="GO" id="GO:0006417">
    <property type="term" value="P:regulation of translation"/>
    <property type="evidence" value="ECO:0007669"/>
    <property type="project" value="UniProtKB-KW"/>
</dbReference>
<dbReference type="CDD" id="cd11559">
    <property type="entry name" value="W2_eIF4G1_like"/>
    <property type="match status" value="1"/>
</dbReference>
<dbReference type="AlphaFoldDB" id="A0AAN9TC79"/>
<evidence type="ECO:0000313" key="18">
    <source>
        <dbReference type="Proteomes" id="UP001367676"/>
    </source>
</evidence>
<dbReference type="InterPro" id="IPR003307">
    <property type="entry name" value="W2_domain"/>
</dbReference>
<comment type="caution">
    <text evidence="17">The sequence shown here is derived from an EMBL/GenBank/DDBJ whole genome shotgun (WGS) entry which is preliminary data.</text>
</comment>
<protein>
    <recommendedName>
        <fullName evidence="12">Eukaryotic translation initiation factor 4 gamma 2</fullName>
    </recommendedName>
</protein>
<evidence type="ECO:0000256" key="3">
    <source>
        <dbReference type="ARBA" id="ARBA00022491"/>
    </source>
</evidence>
<evidence type="ECO:0000313" key="17">
    <source>
        <dbReference type="EMBL" id="KAK7582600.1"/>
    </source>
</evidence>
<dbReference type="GO" id="GO:0016281">
    <property type="term" value="C:eukaryotic translation initiation factor 4F complex"/>
    <property type="evidence" value="ECO:0007669"/>
    <property type="project" value="TreeGrafter"/>
</dbReference>
<evidence type="ECO:0000256" key="6">
    <source>
        <dbReference type="ARBA" id="ARBA00022553"/>
    </source>
</evidence>
<reference evidence="17 18" key="1">
    <citation type="submission" date="2024-03" db="EMBL/GenBank/DDBJ databases">
        <title>Adaptation during the transition from Ophiocordyceps entomopathogen to insect associate is accompanied by gene loss and intensified selection.</title>
        <authorList>
            <person name="Ward C.M."/>
            <person name="Onetto C.A."/>
            <person name="Borneman A.R."/>
        </authorList>
    </citation>
    <scope>NUCLEOTIDE SEQUENCE [LARGE SCALE GENOMIC DNA]</scope>
    <source>
        <strain evidence="17">AWRI1</strain>
        <tissue evidence="17">Single Adult Female</tissue>
    </source>
</reference>
<feature type="region of interest" description="Disordered" evidence="14">
    <location>
        <begin position="899"/>
        <end position="920"/>
    </location>
</feature>
<dbReference type="SMART" id="SM00543">
    <property type="entry name" value="MIF4G"/>
    <property type="match status" value="1"/>
</dbReference>
<accession>A0AAN9TC79</accession>
<evidence type="ECO:0000256" key="1">
    <source>
        <dbReference type="ARBA" id="ARBA00005775"/>
    </source>
</evidence>
<dbReference type="PANTHER" id="PTHR23253">
    <property type="entry name" value="EUKARYOTIC TRANSLATION INITIATION FACTOR 4 GAMMA"/>
    <property type="match status" value="1"/>
</dbReference>
<keyword evidence="18" id="KW-1185">Reference proteome</keyword>
<evidence type="ECO:0000256" key="11">
    <source>
        <dbReference type="ARBA" id="ARBA00037759"/>
    </source>
</evidence>
<evidence type="ECO:0000256" key="9">
    <source>
        <dbReference type="ARBA" id="ARBA00022917"/>
    </source>
</evidence>
<keyword evidence="10" id="KW-0007">Acetylation</keyword>
<evidence type="ECO:0000259" key="15">
    <source>
        <dbReference type="PROSITE" id="PS51363"/>
    </source>
</evidence>